<dbReference type="InterPro" id="IPR001638">
    <property type="entry name" value="Solute-binding_3/MltF_N"/>
</dbReference>
<evidence type="ECO:0000256" key="4">
    <source>
        <dbReference type="ARBA" id="ARBA00022475"/>
    </source>
</evidence>
<evidence type="ECO:0000256" key="2">
    <source>
        <dbReference type="ARBA" id="ARBA00010072"/>
    </source>
</evidence>
<sequence>MHLKKKHVFATSIAVLLAGLSIFAGITTATKAQAAKKSNSTYLVGMEANYPPFNWTQQDNSNGAVPIQGSNLYANGYDVQMSKLIAKKLGKKVVVAKTQWDGLLPALTSGRINAIIAGMTPTPEREKTIDFTSAYYNSKQIVVVNKNSKFASAKNLKDFKGAKLTAQLSTVQYGLIDQIKGAIKEPAMKDFASMRVALESKTIDGYVAELPEGLSMATADPNAKYVDLSVKGGFKLNTKESQEAIGLKKNDPLEGKINQILASISLKKRTQLMQNAVINQPKSDSQGNWFINIWKQYGSMLISGILMTLLLAIVGTGVGFVIGLLIGIVRTIPRPKKRAKRWSINFINWLLSVYIEIFRGTPMIVQAAVFYYGAAQVFNINFDRTTSALIIVSINTGAYLAEIIRGGIISIDQGQFEAASSLGMTHFQQMRKIVLPQAVRNSIPAVTNEFIVNIKDTSVLSIISVSELFFTGSTIAGQNFQFFHTYLTISLIYLVMTFTITRIFRLVEKHLEGPKNYDLMTNEFQVATPKIKGE</sequence>
<proteinExistence type="inferred from homology"/>
<dbReference type="GO" id="GO:0006865">
    <property type="term" value="P:amino acid transport"/>
    <property type="evidence" value="ECO:0007669"/>
    <property type="project" value="UniProtKB-KW"/>
</dbReference>
<gene>
    <name evidence="12" type="ORF">EVC35_00330</name>
</gene>
<dbReference type="AlphaFoldDB" id="A0AAJ1RCF5"/>
<dbReference type="Proteomes" id="UP001167919">
    <property type="component" value="Unassembled WGS sequence"/>
</dbReference>
<keyword evidence="7 9" id="KW-1133">Transmembrane helix</keyword>
<evidence type="ECO:0000256" key="9">
    <source>
        <dbReference type="RuleBase" id="RU363032"/>
    </source>
</evidence>
<feature type="chain" id="PRO_5042613922" evidence="10">
    <location>
        <begin position="25"/>
        <end position="534"/>
    </location>
</feature>
<dbReference type="Pfam" id="PF00528">
    <property type="entry name" value="BPD_transp_1"/>
    <property type="match status" value="1"/>
</dbReference>
<evidence type="ECO:0000256" key="7">
    <source>
        <dbReference type="ARBA" id="ARBA00022989"/>
    </source>
</evidence>
<reference evidence="12" key="1">
    <citation type="submission" date="2019-01" db="EMBL/GenBank/DDBJ databases">
        <title>Oenococcus sicerae UCMA17102.</title>
        <authorList>
            <person name="Cousin F.J."/>
            <person name="Le Guellec R."/>
            <person name="Cretenet M."/>
        </authorList>
    </citation>
    <scope>NUCLEOTIDE SEQUENCE</scope>
    <source>
        <strain evidence="12">UCMA17102</strain>
    </source>
</reference>
<dbReference type="SUPFAM" id="SSF53850">
    <property type="entry name" value="Periplasmic binding protein-like II"/>
    <property type="match status" value="1"/>
</dbReference>
<dbReference type="GO" id="GO:0043190">
    <property type="term" value="C:ATP-binding cassette (ABC) transporter complex"/>
    <property type="evidence" value="ECO:0007669"/>
    <property type="project" value="InterPro"/>
</dbReference>
<evidence type="ECO:0000313" key="13">
    <source>
        <dbReference type="Proteomes" id="UP001167919"/>
    </source>
</evidence>
<dbReference type="InterPro" id="IPR043429">
    <property type="entry name" value="ArtM/GltK/GlnP/TcyL/YhdX-like"/>
</dbReference>
<organism evidence="12 13">
    <name type="scientific">Oenococcus sicerae</name>
    <dbReference type="NCBI Taxonomy" id="2203724"/>
    <lineage>
        <taxon>Bacteria</taxon>
        <taxon>Bacillati</taxon>
        <taxon>Bacillota</taxon>
        <taxon>Bacilli</taxon>
        <taxon>Lactobacillales</taxon>
        <taxon>Lactobacillaceae</taxon>
        <taxon>Oenococcus</taxon>
    </lineage>
</organism>
<evidence type="ECO:0000256" key="3">
    <source>
        <dbReference type="ARBA" id="ARBA00022448"/>
    </source>
</evidence>
<keyword evidence="10" id="KW-0732">Signal</keyword>
<dbReference type="RefSeq" id="WP_301710800.1">
    <property type="nucleotide sequence ID" value="NZ_SDWY01000001.1"/>
</dbReference>
<comment type="caution">
    <text evidence="12">The sequence shown here is derived from an EMBL/GenBank/DDBJ whole genome shotgun (WGS) entry which is preliminary data.</text>
</comment>
<evidence type="ECO:0000256" key="5">
    <source>
        <dbReference type="ARBA" id="ARBA00022692"/>
    </source>
</evidence>
<dbReference type="PANTHER" id="PTHR30614:SF20">
    <property type="entry name" value="GLUTAMINE TRANSPORT SYSTEM PERMEASE PROTEIN GLNP"/>
    <property type="match status" value="1"/>
</dbReference>
<evidence type="ECO:0000256" key="1">
    <source>
        <dbReference type="ARBA" id="ARBA00004651"/>
    </source>
</evidence>
<keyword evidence="8 9" id="KW-0472">Membrane</keyword>
<name>A0AAJ1RCF5_9LACO</name>
<dbReference type="NCBIfam" id="TIGR01726">
    <property type="entry name" value="HEQRo_perm_3TM"/>
    <property type="match status" value="1"/>
</dbReference>
<dbReference type="FunFam" id="1.10.3720.10:FF:000033">
    <property type="entry name" value="Polar amino acid ABC transporter permease"/>
    <property type="match status" value="1"/>
</dbReference>
<evidence type="ECO:0000256" key="6">
    <source>
        <dbReference type="ARBA" id="ARBA00022970"/>
    </source>
</evidence>
<dbReference type="InterPro" id="IPR035906">
    <property type="entry name" value="MetI-like_sf"/>
</dbReference>
<dbReference type="Gene3D" id="1.10.3720.10">
    <property type="entry name" value="MetI-like"/>
    <property type="match status" value="1"/>
</dbReference>
<dbReference type="InterPro" id="IPR000515">
    <property type="entry name" value="MetI-like"/>
</dbReference>
<keyword evidence="3 9" id="KW-0813">Transport</keyword>
<dbReference type="Gene3D" id="3.40.190.10">
    <property type="entry name" value="Periplasmic binding protein-like II"/>
    <property type="match status" value="2"/>
</dbReference>
<dbReference type="SMART" id="SM00062">
    <property type="entry name" value="PBPb"/>
    <property type="match status" value="1"/>
</dbReference>
<dbReference type="CDD" id="cd06261">
    <property type="entry name" value="TM_PBP2"/>
    <property type="match status" value="1"/>
</dbReference>
<dbReference type="Pfam" id="PF00497">
    <property type="entry name" value="SBP_bac_3"/>
    <property type="match status" value="1"/>
</dbReference>
<evidence type="ECO:0000313" key="12">
    <source>
        <dbReference type="EMBL" id="MDN6899456.1"/>
    </source>
</evidence>
<keyword evidence="5 9" id="KW-0812">Transmembrane</keyword>
<comment type="subcellular location">
    <subcellularLocation>
        <location evidence="1 9">Cell membrane</location>
        <topology evidence="1 9">Multi-pass membrane protein</topology>
    </subcellularLocation>
</comment>
<feature type="transmembrane region" description="Helical" evidence="9">
    <location>
        <begin position="300"/>
        <end position="328"/>
    </location>
</feature>
<feature type="transmembrane region" description="Helical" evidence="9">
    <location>
        <begin position="483"/>
        <end position="504"/>
    </location>
</feature>
<accession>A0AAJ1RCF5</accession>
<dbReference type="GO" id="GO:0022857">
    <property type="term" value="F:transmembrane transporter activity"/>
    <property type="evidence" value="ECO:0007669"/>
    <property type="project" value="InterPro"/>
</dbReference>
<feature type="transmembrane region" description="Helical" evidence="9">
    <location>
        <begin position="349"/>
        <end position="374"/>
    </location>
</feature>
<keyword evidence="4" id="KW-1003">Cell membrane</keyword>
<feature type="domain" description="ABC transmembrane type-1" evidence="11">
    <location>
        <begin position="305"/>
        <end position="504"/>
    </location>
</feature>
<evidence type="ECO:0000256" key="8">
    <source>
        <dbReference type="ARBA" id="ARBA00023136"/>
    </source>
</evidence>
<keyword evidence="6" id="KW-0029">Amino-acid transport</keyword>
<feature type="signal peptide" evidence="10">
    <location>
        <begin position="1"/>
        <end position="24"/>
    </location>
</feature>
<feature type="transmembrane region" description="Helical" evidence="9">
    <location>
        <begin position="386"/>
        <end position="404"/>
    </location>
</feature>
<comment type="similarity">
    <text evidence="2">Belongs to the binding-protein-dependent transport system permease family. HisMQ subfamily.</text>
</comment>
<dbReference type="PANTHER" id="PTHR30614">
    <property type="entry name" value="MEMBRANE COMPONENT OF AMINO ACID ABC TRANSPORTER"/>
    <property type="match status" value="1"/>
</dbReference>
<evidence type="ECO:0000256" key="10">
    <source>
        <dbReference type="SAM" id="SignalP"/>
    </source>
</evidence>
<evidence type="ECO:0000259" key="11">
    <source>
        <dbReference type="PROSITE" id="PS50928"/>
    </source>
</evidence>
<dbReference type="InterPro" id="IPR010065">
    <property type="entry name" value="AA_ABC_transptr_permease_3TM"/>
</dbReference>
<protein>
    <submittedName>
        <fullName evidence="12">Transporter substrate-binding domain-containing protein</fullName>
    </submittedName>
</protein>
<dbReference type="PROSITE" id="PS50928">
    <property type="entry name" value="ABC_TM1"/>
    <property type="match status" value="1"/>
</dbReference>
<dbReference type="SUPFAM" id="SSF161098">
    <property type="entry name" value="MetI-like"/>
    <property type="match status" value="1"/>
</dbReference>
<dbReference type="EMBL" id="SDWY01000001">
    <property type="protein sequence ID" value="MDN6899456.1"/>
    <property type="molecule type" value="Genomic_DNA"/>
</dbReference>